<accession>A0AA37MD32</accession>
<dbReference type="RefSeq" id="WP_238307164.1">
    <property type="nucleotide sequence ID" value="NZ_BPQM01000176.1"/>
</dbReference>
<dbReference type="PANTHER" id="PTHR34109">
    <property type="entry name" value="BNAUNNG04460D PROTEIN-RELATED"/>
    <property type="match status" value="1"/>
</dbReference>
<dbReference type="AlphaFoldDB" id="A0AA37MD32"/>
<reference evidence="2" key="1">
    <citation type="journal article" date="2016" name="Front. Microbiol.">
        <title>Genome Sequence of the Piezophilic, Mesophilic Sulfate-Reducing Bacterium Desulfovibrio indicus J2T.</title>
        <authorList>
            <person name="Cao J."/>
            <person name="Maignien L."/>
            <person name="Shao Z."/>
            <person name="Alain K."/>
            <person name="Jebbar M."/>
        </authorList>
    </citation>
    <scope>NUCLEOTIDE SEQUENCE</scope>
    <source>
        <strain evidence="2">NBRC 103626</strain>
    </source>
</reference>
<feature type="domain" description="VOC" evidence="1">
    <location>
        <begin position="12"/>
        <end position="134"/>
    </location>
</feature>
<dbReference type="PANTHER" id="PTHR34109:SF1">
    <property type="entry name" value="VOC DOMAIN-CONTAINING PROTEIN"/>
    <property type="match status" value="1"/>
</dbReference>
<dbReference type="Pfam" id="PF00903">
    <property type="entry name" value="Glyoxalase"/>
    <property type="match status" value="1"/>
</dbReference>
<gene>
    <name evidence="2" type="ORF">NBEOAGPD_5204</name>
</gene>
<dbReference type="InterPro" id="IPR004360">
    <property type="entry name" value="Glyas_Fos-R_dOase_dom"/>
</dbReference>
<dbReference type="CDD" id="cd07246">
    <property type="entry name" value="VOC_like"/>
    <property type="match status" value="1"/>
</dbReference>
<organism evidence="2 3">
    <name type="scientific">Methylobacterium gregans</name>
    <dbReference type="NCBI Taxonomy" id="374424"/>
    <lineage>
        <taxon>Bacteria</taxon>
        <taxon>Pseudomonadati</taxon>
        <taxon>Pseudomonadota</taxon>
        <taxon>Alphaproteobacteria</taxon>
        <taxon>Hyphomicrobiales</taxon>
        <taxon>Methylobacteriaceae</taxon>
        <taxon>Methylobacterium</taxon>
    </lineage>
</organism>
<name>A0AA37MD32_9HYPH</name>
<dbReference type="PROSITE" id="PS51819">
    <property type="entry name" value="VOC"/>
    <property type="match status" value="1"/>
</dbReference>
<keyword evidence="3" id="KW-1185">Reference proteome</keyword>
<dbReference type="SUPFAM" id="SSF54593">
    <property type="entry name" value="Glyoxalase/Bleomycin resistance protein/Dihydroxybiphenyl dioxygenase"/>
    <property type="match status" value="1"/>
</dbReference>
<proteinExistence type="predicted"/>
<dbReference type="Gene3D" id="3.10.180.10">
    <property type="entry name" value="2,3-Dihydroxybiphenyl 1,2-Dioxygenase, domain 1"/>
    <property type="match status" value="1"/>
</dbReference>
<dbReference type="InterPro" id="IPR037523">
    <property type="entry name" value="VOC_core"/>
</dbReference>
<dbReference type="InterPro" id="IPR029068">
    <property type="entry name" value="Glyas_Bleomycin-R_OHBP_Dase"/>
</dbReference>
<evidence type="ECO:0000313" key="3">
    <source>
        <dbReference type="Proteomes" id="UP001055108"/>
    </source>
</evidence>
<reference evidence="2" key="2">
    <citation type="submission" date="2021-08" db="EMBL/GenBank/DDBJ databases">
        <authorList>
            <person name="Tani A."/>
            <person name="Ola A."/>
            <person name="Ogura Y."/>
            <person name="Katsura K."/>
            <person name="Hayashi T."/>
        </authorList>
    </citation>
    <scope>NUCLEOTIDE SEQUENCE</scope>
    <source>
        <strain evidence="2">NBRC 103626</strain>
    </source>
</reference>
<protein>
    <recommendedName>
        <fullName evidence="1">VOC domain-containing protein</fullName>
    </recommendedName>
</protein>
<evidence type="ECO:0000313" key="2">
    <source>
        <dbReference type="EMBL" id="GJD81947.1"/>
    </source>
</evidence>
<dbReference type="EMBL" id="BPQM01000176">
    <property type="protein sequence ID" value="GJD81947.1"/>
    <property type="molecule type" value="Genomic_DNA"/>
</dbReference>
<sequence>MSPETPATAPVKSGLVAYLSLDGALKAAAFYERAFGAEIAAAMPPDDQGRTMHVHLYLNGASLMLADFFPEYGHALQQPQAFTLTLIVADIDAWWRRAIEGGATPVKEPEEMFWGDRYAQLRDPFGVLWALNQPKG</sequence>
<comment type="caution">
    <text evidence="2">The sequence shown here is derived from an EMBL/GenBank/DDBJ whole genome shotgun (WGS) entry which is preliminary data.</text>
</comment>
<dbReference type="Proteomes" id="UP001055108">
    <property type="component" value="Unassembled WGS sequence"/>
</dbReference>
<evidence type="ECO:0000259" key="1">
    <source>
        <dbReference type="PROSITE" id="PS51819"/>
    </source>
</evidence>